<dbReference type="PANTHER" id="PTHR31898">
    <property type="entry name" value="TRANSMEMBRANE PROTEIN 136"/>
    <property type="match status" value="1"/>
</dbReference>
<feature type="transmembrane region" description="Helical" evidence="6">
    <location>
        <begin position="195"/>
        <end position="219"/>
    </location>
</feature>
<feature type="domain" description="TLC" evidence="7">
    <location>
        <begin position="37"/>
        <end position="224"/>
    </location>
</feature>
<dbReference type="GO" id="GO:0016020">
    <property type="term" value="C:membrane"/>
    <property type="evidence" value="ECO:0007669"/>
    <property type="project" value="UniProtKB-SubCell"/>
</dbReference>
<evidence type="ECO:0000256" key="2">
    <source>
        <dbReference type="ARBA" id="ARBA00022692"/>
    </source>
</evidence>
<reference evidence="8 9" key="1">
    <citation type="submission" date="2016-11" db="EMBL/GenBank/DDBJ databases">
        <title>The macronuclear genome of Stentor coeruleus: a giant cell with tiny introns.</title>
        <authorList>
            <person name="Slabodnick M."/>
            <person name="Ruby J.G."/>
            <person name="Reiff S.B."/>
            <person name="Swart E.C."/>
            <person name="Gosai S."/>
            <person name="Prabakaran S."/>
            <person name="Witkowska E."/>
            <person name="Larue G.E."/>
            <person name="Fisher S."/>
            <person name="Freeman R.M."/>
            <person name="Gunawardena J."/>
            <person name="Chu W."/>
            <person name="Stover N.A."/>
            <person name="Gregory B.D."/>
            <person name="Nowacki M."/>
            <person name="Derisi J."/>
            <person name="Roy S.W."/>
            <person name="Marshall W.F."/>
            <person name="Sood P."/>
        </authorList>
    </citation>
    <scope>NUCLEOTIDE SEQUENCE [LARGE SCALE GENOMIC DNA]</scope>
    <source>
        <strain evidence="8">WM001</strain>
    </source>
</reference>
<evidence type="ECO:0000313" key="9">
    <source>
        <dbReference type="Proteomes" id="UP000187209"/>
    </source>
</evidence>
<keyword evidence="4 5" id="KW-0472">Membrane</keyword>
<dbReference type="SMART" id="SM00724">
    <property type="entry name" value="TLC"/>
    <property type="match status" value="1"/>
</dbReference>
<evidence type="ECO:0000256" key="4">
    <source>
        <dbReference type="ARBA" id="ARBA00023136"/>
    </source>
</evidence>
<proteinExistence type="predicted"/>
<evidence type="ECO:0000313" key="8">
    <source>
        <dbReference type="EMBL" id="OMJ81546.1"/>
    </source>
</evidence>
<dbReference type="PROSITE" id="PS50922">
    <property type="entry name" value="TLC"/>
    <property type="match status" value="1"/>
</dbReference>
<dbReference type="Pfam" id="PF03798">
    <property type="entry name" value="TRAM_LAG1_CLN8"/>
    <property type="match status" value="1"/>
</dbReference>
<protein>
    <recommendedName>
        <fullName evidence="7">TLC domain-containing protein</fullName>
    </recommendedName>
</protein>
<accession>A0A1R2BXP8</accession>
<gene>
    <name evidence="8" type="ORF">SteCoe_17952</name>
</gene>
<name>A0A1R2BXP8_9CILI</name>
<dbReference type="EMBL" id="MPUH01000376">
    <property type="protein sequence ID" value="OMJ81546.1"/>
    <property type="molecule type" value="Genomic_DNA"/>
</dbReference>
<feature type="transmembrane region" description="Helical" evidence="6">
    <location>
        <begin position="6"/>
        <end position="24"/>
    </location>
</feature>
<keyword evidence="9" id="KW-1185">Reference proteome</keyword>
<dbReference type="OrthoDB" id="284464at2759"/>
<evidence type="ECO:0000256" key="6">
    <source>
        <dbReference type="SAM" id="Phobius"/>
    </source>
</evidence>
<comment type="subcellular location">
    <subcellularLocation>
        <location evidence="1">Membrane</location>
        <topology evidence="1">Multi-pass membrane protein</topology>
    </subcellularLocation>
</comment>
<sequence>MVETDFFLPTIVGAVAYSLLNLIIRSRLKIPTHLERKEQFDYLGQHISLIHSVQAIAMCVFSYTYSQGIDYYGDTDYLQVITLAISLGYFTYDGIYAEIYGVHDWPMRIHHIFVLTGGLSLLLQSKGGAIGPVCLFLTELSNPFLQARLIMKGRKMESTKIYQANENVFALVFILNRGIIGTAVTYNVHQYPLPWLLKCMVSGVYGVSVYWIFIIFSLLSRELKNKKNISTCEQCILNFMNGVKSNQLLLACAIITWSLFLPITLSALELGPLHIIYKGFRVV</sequence>
<evidence type="ECO:0000259" key="7">
    <source>
        <dbReference type="PROSITE" id="PS50922"/>
    </source>
</evidence>
<dbReference type="Proteomes" id="UP000187209">
    <property type="component" value="Unassembled WGS sequence"/>
</dbReference>
<dbReference type="AlphaFoldDB" id="A0A1R2BXP8"/>
<evidence type="ECO:0000256" key="5">
    <source>
        <dbReference type="PROSITE-ProRule" id="PRU00205"/>
    </source>
</evidence>
<dbReference type="InterPro" id="IPR006634">
    <property type="entry name" value="TLC-dom"/>
</dbReference>
<keyword evidence="2 5" id="KW-0812">Transmembrane</keyword>
<evidence type="ECO:0000256" key="3">
    <source>
        <dbReference type="ARBA" id="ARBA00022989"/>
    </source>
</evidence>
<comment type="caution">
    <text evidence="8">The sequence shown here is derived from an EMBL/GenBank/DDBJ whole genome shotgun (WGS) entry which is preliminary data.</text>
</comment>
<feature type="transmembrane region" description="Helical" evidence="6">
    <location>
        <begin position="45"/>
        <end position="65"/>
    </location>
</feature>
<evidence type="ECO:0000256" key="1">
    <source>
        <dbReference type="ARBA" id="ARBA00004141"/>
    </source>
</evidence>
<keyword evidence="3 6" id="KW-1133">Transmembrane helix</keyword>
<dbReference type="PANTHER" id="PTHR31898:SF1">
    <property type="entry name" value="TLC DOMAIN-CONTAINING PROTEIN 5"/>
    <property type="match status" value="1"/>
</dbReference>
<feature type="transmembrane region" description="Helical" evidence="6">
    <location>
        <begin position="168"/>
        <end position="189"/>
    </location>
</feature>
<dbReference type="InterPro" id="IPR042512">
    <property type="entry name" value="TLCD5"/>
</dbReference>
<feature type="transmembrane region" description="Helical" evidence="6">
    <location>
        <begin position="77"/>
        <end position="95"/>
    </location>
</feature>
<organism evidence="8 9">
    <name type="scientific">Stentor coeruleus</name>
    <dbReference type="NCBI Taxonomy" id="5963"/>
    <lineage>
        <taxon>Eukaryota</taxon>
        <taxon>Sar</taxon>
        <taxon>Alveolata</taxon>
        <taxon>Ciliophora</taxon>
        <taxon>Postciliodesmatophora</taxon>
        <taxon>Heterotrichea</taxon>
        <taxon>Heterotrichida</taxon>
        <taxon>Stentoridae</taxon>
        <taxon>Stentor</taxon>
    </lineage>
</organism>
<feature type="transmembrane region" description="Helical" evidence="6">
    <location>
        <begin position="248"/>
        <end position="268"/>
    </location>
</feature>